<dbReference type="AlphaFoldDB" id="A0AAP9T1Q6"/>
<reference evidence="1 2" key="1">
    <citation type="submission" date="2019-12" db="EMBL/GenBank/DDBJ databases">
        <title>Genome sequencing and assembly of endphytes of Porphyra tenera.</title>
        <authorList>
            <person name="Park J.M."/>
            <person name="Shin R."/>
            <person name="Jo S.H."/>
        </authorList>
    </citation>
    <scope>NUCLEOTIDE SEQUENCE [LARGE SCALE GENOMIC DNA]</scope>
    <source>
        <strain evidence="1 2">GPM3</strain>
    </source>
</reference>
<proteinExistence type="predicted"/>
<name>A0AAP9T1Q6_9GAMM</name>
<protein>
    <submittedName>
        <fullName evidence="1">Uncharacterized protein</fullName>
    </submittedName>
</protein>
<accession>A0AAP9T1Q6</accession>
<dbReference type="EMBL" id="CP054580">
    <property type="protein sequence ID" value="QKS26157.1"/>
    <property type="molecule type" value="Genomic_DNA"/>
</dbReference>
<dbReference type="Proteomes" id="UP000509761">
    <property type="component" value="Chromosome"/>
</dbReference>
<gene>
    <name evidence="1" type="ORF">FX987_03954</name>
</gene>
<sequence length="64" mass="6876">MGASEQYIATSSLQLEIAKGRLGRPFVVLIVYLSSGSLTVDVIAVLEVGVFTHIAERAQQLLES</sequence>
<evidence type="ECO:0000313" key="2">
    <source>
        <dbReference type="Proteomes" id="UP000509761"/>
    </source>
</evidence>
<evidence type="ECO:0000313" key="1">
    <source>
        <dbReference type="EMBL" id="QKS26157.1"/>
    </source>
</evidence>
<keyword evidence="2" id="KW-1185">Reference proteome</keyword>
<organism evidence="1 2">
    <name type="scientific">Vreelandella titanicae</name>
    <dbReference type="NCBI Taxonomy" id="664683"/>
    <lineage>
        <taxon>Bacteria</taxon>
        <taxon>Pseudomonadati</taxon>
        <taxon>Pseudomonadota</taxon>
        <taxon>Gammaproteobacteria</taxon>
        <taxon>Oceanospirillales</taxon>
        <taxon>Halomonadaceae</taxon>
        <taxon>Vreelandella</taxon>
    </lineage>
</organism>